<evidence type="ECO:0000313" key="2">
    <source>
        <dbReference type="EMBL" id="KAG8432062.1"/>
    </source>
</evidence>
<dbReference type="AlphaFoldDB" id="A0A8T2IJ84"/>
<protein>
    <submittedName>
        <fullName evidence="2">Uncharacterized protein</fullName>
    </submittedName>
</protein>
<evidence type="ECO:0000313" key="3">
    <source>
        <dbReference type="Proteomes" id="UP000812440"/>
    </source>
</evidence>
<keyword evidence="3" id="KW-1185">Reference proteome</keyword>
<dbReference type="EMBL" id="JAACNH010000013">
    <property type="protein sequence ID" value="KAG8432062.1"/>
    <property type="molecule type" value="Genomic_DNA"/>
</dbReference>
<evidence type="ECO:0000256" key="1">
    <source>
        <dbReference type="SAM" id="MobiDB-lite"/>
    </source>
</evidence>
<comment type="caution">
    <text evidence="2">The sequence shown here is derived from an EMBL/GenBank/DDBJ whole genome shotgun (WGS) entry which is preliminary data.</text>
</comment>
<feature type="region of interest" description="Disordered" evidence="1">
    <location>
        <begin position="148"/>
        <end position="206"/>
    </location>
</feature>
<feature type="region of interest" description="Disordered" evidence="1">
    <location>
        <begin position="1"/>
        <end position="27"/>
    </location>
</feature>
<reference evidence="2" key="1">
    <citation type="thesis" date="2020" institute="ProQuest LLC" country="789 East Eisenhower Parkway, Ann Arbor, MI, USA">
        <title>Comparative Genomics and Chromosome Evolution.</title>
        <authorList>
            <person name="Mudd A.B."/>
        </authorList>
    </citation>
    <scope>NUCLEOTIDE SEQUENCE</scope>
    <source>
        <strain evidence="2">Female2</strain>
        <tissue evidence="2">Blood</tissue>
    </source>
</reference>
<organism evidence="2 3">
    <name type="scientific">Hymenochirus boettgeri</name>
    <name type="common">Congo dwarf clawed frog</name>
    <dbReference type="NCBI Taxonomy" id="247094"/>
    <lineage>
        <taxon>Eukaryota</taxon>
        <taxon>Metazoa</taxon>
        <taxon>Chordata</taxon>
        <taxon>Craniata</taxon>
        <taxon>Vertebrata</taxon>
        <taxon>Euteleostomi</taxon>
        <taxon>Amphibia</taxon>
        <taxon>Batrachia</taxon>
        <taxon>Anura</taxon>
        <taxon>Pipoidea</taxon>
        <taxon>Pipidae</taxon>
        <taxon>Pipinae</taxon>
        <taxon>Hymenochirus</taxon>
    </lineage>
</organism>
<gene>
    <name evidence="2" type="ORF">GDO86_019526</name>
</gene>
<proteinExistence type="predicted"/>
<dbReference type="Proteomes" id="UP000812440">
    <property type="component" value="Unassembled WGS sequence"/>
</dbReference>
<name>A0A8T2IJ84_9PIPI</name>
<sequence>MSRDQSTLATRPSSSSSSRQTQEEREQEVKVVAVMAAERAPSRRKQCLFRRAFQRFPFGKCDRKTRTNSSYEVASVNPCKGAAEKWSPTDTGLSFFNHHQPFAVEVVHSNETKIEDSPTLHPNQQSHEVVLIHNSDLHLGHVPNLDPSSQPNFTHLNHPPGDPLHGFLNPMGTKPQEDHVSPPSPSVSSMDTDVEIDPETGERALD</sequence>
<feature type="compositionally biased region" description="Low complexity" evidence="1">
    <location>
        <begin position="1"/>
        <end position="20"/>
    </location>
</feature>
<accession>A0A8T2IJ84</accession>
<dbReference type="OrthoDB" id="9904404at2759"/>